<feature type="domain" description="EGF-like" evidence="27">
    <location>
        <begin position="1589"/>
        <end position="1625"/>
    </location>
</feature>
<evidence type="ECO:0000256" key="26">
    <source>
        <dbReference type="SAM" id="Phobius"/>
    </source>
</evidence>
<dbReference type="PROSITE" id="PS01186">
    <property type="entry name" value="EGF_2"/>
    <property type="match status" value="3"/>
</dbReference>
<dbReference type="SMART" id="SM00181">
    <property type="entry name" value="EGF"/>
    <property type="match status" value="5"/>
</dbReference>
<dbReference type="SMART" id="SM00487">
    <property type="entry name" value="DEXDc"/>
    <property type="match status" value="2"/>
</dbReference>
<keyword evidence="3" id="KW-1003">Cell membrane</keyword>
<dbReference type="PANTHER" id="PTHR47959">
    <property type="entry name" value="ATP-DEPENDENT RNA HELICASE RHLE-RELATED"/>
    <property type="match status" value="1"/>
</dbReference>
<evidence type="ECO:0000256" key="22">
    <source>
        <dbReference type="ARBA" id="ARBA00047984"/>
    </source>
</evidence>
<feature type="domain" description="Helicase ATP-binding" evidence="28">
    <location>
        <begin position="92"/>
        <end position="270"/>
    </location>
</feature>
<evidence type="ECO:0000256" key="2">
    <source>
        <dbReference type="ARBA" id="ARBA00012552"/>
    </source>
</evidence>
<keyword evidence="11" id="KW-0347">Helicase</keyword>
<proteinExistence type="inferred from homology"/>
<dbReference type="InterPro" id="IPR029033">
    <property type="entry name" value="His_PPase_superfam"/>
</dbReference>
<dbReference type="InterPro" id="IPR000742">
    <property type="entry name" value="EGF"/>
</dbReference>
<keyword evidence="10" id="KW-0378">Hydrolase</keyword>
<evidence type="ECO:0000259" key="28">
    <source>
        <dbReference type="PROSITE" id="PS51192"/>
    </source>
</evidence>
<keyword evidence="19" id="KW-0325">Glycoprotein</keyword>
<dbReference type="SUPFAM" id="SSF53254">
    <property type="entry name" value="Phosphoglycerate mutase-like"/>
    <property type="match status" value="1"/>
</dbReference>
<dbReference type="FunFam" id="2.10.25.10:FF:000391">
    <property type="entry name" value="Weary, isoform C"/>
    <property type="match status" value="1"/>
</dbReference>
<sequence length="1893" mass="213589">MGKSHIRDNKRNATPWSRHIYGKQLPAAHVFCRLDELEMNCSFYMMEKITHEPSMGESGSSAFDELNLDYRVLKAIAKLGWKKPTLIQEKAIPLSLAGRDVVARAKTGSGKTAAFAIPLIEKVIQAKQAHRTQCIRGLVIAPTKELASQLCEHINSLAMYASGDVTCVDLIKMDHLSSQKILLRSQPDVIVSTPSKLLDQLKEGNIRLSDSLEFLVADEADMLLSFGYESELREILRYLPKTYQAFLTSATLNDDVLALKKLLLHNPVIPNSMGESGSSAFDELNLDYRVLKAIAKLGWKKPTLIQEKAIPLSLAGRDVVARAKTGSGKTAAFAIPLIEKVIQAKQAHRTQCIRGLVIAPTKELASQLCEHINSLAMYASGDVTCVDLIKMDHLSSQKILLRSQPDVIVSTPSKLLDQLKEGNIRLSDSLEFLVADEADMLLSFGYESELREILRYLPKTYQAFLTSATLNDDVLALKKLLLHNPVILKLNESQLPSSAQLTQYHVNCTEEEKFVILCAMFKLKLIKGKTIIFVQTIDRCFKLKLFLGLFGVQAIILNSELPVNSRWHIVQQFSKGLYSVLIASDEVVLENPAHKKREQATLRPKEKESSVSRGIDFNNVSNVINFDFPKTVEEYVHRVGRTARAWNQGTALSFSTEHEARYVARVKKVLAKQFDDSEFLKPYRISMEELDSFRYRCSDALHSVTSLAVREARLKEIKEEALKSDKLKSYFAKNPHDLRLIRHDKPIQPQKGLQHLKHVPDYIVPRSLRGTKLISLRSEQGRTTGERGSAPKRLSYHQRKAMVWAKEKRTHWSRFRRLQLNETLFQNCNKSFEALSVVLFSFCAFFRYLLLPSFLTPFLIILSVGPLVTVKMAPTIRCISFNDVQDAFVCGLDVGLRIYNSDPLVELASLDQEVTGSVKLCIMLHRTNLIALVGGGPRQKFSDHSVMIWDDDKKCFVAEFAFPSEVLSLKMSHAKLVVVLRKQVHVFSFPGTPTKLVSLETRENPHGLCALSADLTMEYLAFPGYRTGSVQLTNLKLLSRSSSASPSVINAHDSELACISLNCQGSLLATASERGTLIRIFSTQKKTKLLEVRRGSDPASIYSIRFNSESSFISVTSDKGTVHVFAIKDPSLNRRSTFHKVGIMGAYVESLWATAKYSLNSDSECFCGFGRGSTLIGRHDVFDKTVDWLLLYSRSGRMNVLSHDWSKKINEGWLPDGNFPIQLPERMDSVHGWFGDSPLTMIGFFTSQDVGSHLLAKDKIKTSSLGSFVYSSPCFCCIQTVKTVLDSWHAEQHIKIRIEPAFANFKAHHDVTGFPGYSTSPYAALSLKTVVDCDYMPVVKAHEWSAEESVEQFYNRMNNLGRLTNSFMLLFLSCAIHGRFCPFEMSLDRRTGFRINTRCYHVVKFPDDKTYVEMNRRSWHEMGRKLCDQSMPGGRISDFWFEQRSRSEQVVDEPRADDIVKKIDPDLRFLRGIRMLNAVSNEKGEVRVEIKFSNGTTFVTPFDARTGWDANALKYTQHFDTNPRQHICSVVWRQNSKPLFESFLCTDIKAKVDATLCEGFGTDDDICQTFSQSKCVCPDGYAGDLCQDDGDNCVGGPCKNYAACEDYYKRYECICMPGYTGEHCEIDIDECASSPCKNGGTCRQFQDYYNCTCPKDFRGKHCNEAIGKCENVKCENGGTCEEVGDEYKCKCLFGFGGKRCEQVTNLCVSRPCQHEAECEGDAKKFTCKCKPKFTGRLCDKQIDESIGQQFILFGIILPTVVFVAVATSFLTYVGGFLYYFGTVTCFQMFLKKKKKKRSRRRGSKTSFSSTVRRPPKSSIYTFFTRMGPTSRIGAKSRTGSLFRRGRRNRMESTNTYQRSKFSRQTDRGRDQNSIVCFIQKRSAMRADIDLTEP</sequence>
<feature type="short sequence motif" description="Q motif" evidence="24">
    <location>
        <begin position="61"/>
        <end position="89"/>
    </location>
</feature>
<dbReference type="GO" id="GO:0003724">
    <property type="term" value="F:RNA helicase activity"/>
    <property type="evidence" value="ECO:0007669"/>
    <property type="project" value="UniProtKB-EC"/>
</dbReference>
<keyword evidence="5" id="KW-0853">WD repeat</keyword>
<dbReference type="Gene3D" id="2.10.25.10">
    <property type="entry name" value="Laminin"/>
    <property type="match status" value="4"/>
</dbReference>
<dbReference type="Gene3D" id="3.40.50.300">
    <property type="entry name" value="P-loop containing nucleotide triphosphate hydrolases"/>
    <property type="match status" value="3"/>
</dbReference>
<evidence type="ECO:0000256" key="10">
    <source>
        <dbReference type="ARBA" id="ARBA00022801"/>
    </source>
</evidence>
<dbReference type="InterPro" id="IPR036322">
    <property type="entry name" value="WD40_repeat_dom_sf"/>
</dbReference>
<dbReference type="EMBL" id="KL367483">
    <property type="protein sequence ID" value="KFD71150.1"/>
    <property type="molecule type" value="Genomic_DNA"/>
</dbReference>
<evidence type="ECO:0000256" key="1">
    <source>
        <dbReference type="ARBA" id="ARBA00004251"/>
    </source>
</evidence>
<feature type="disulfide bond" evidence="23">
    <location>
        <begin position="1691"/>
        <end position="1700"/>
    </location>
</feature>
<keyword evidence="12" id="KW-0106">Calcium</keyword>
<comment type="subcellular location">
    <subcellularLocation>
        <location evidence="1">Cell membrane</location>
        <topology evidence="1">Single-pass type I membrane protein</topology>
    </subcellularLocation>
</comment>
<evidence type="ECO:0000256" key="20">
    <source>
        <dbReference type="ARBA" id="ARBA00025740"/>
    </source>
</evidence>
<keyword evidence="8" id="KW-0677">Repeat</keyword>
<keyword evidence="6 26" id="KW-0812">Transmembrane</keyword>
<evidence type="ECO:0000256" key="7">
    <source>
        <dbReference type="ARBA" id="ARBA00022729"/>
    </source>
</evidence>
<evidence type="ECO:0000256" key="21">
    <source>
        <dbReference type="ARBA" id="ARBA00038041"/>
    </source>
</evidence>
<accession>A0A085NNV4</accession>
<dbReference type="GO" id="GO:0005524">
    <property type="term" value="F:ATP binding"/>
    <property type="evidence" value="ECO:0007669"/>
    <property type="project" value="UniProtKB-KW"/>
</dbReference>
<dbReference type="SMART" id="SM00490">
    <property type="entry name" value="HELICc"/>
    <property type="match status" value="1"/>
</dbReference>
<dbReference type="SUPFAM" id="SSF57196">
    <property type="entry name" value="EGF/Laminin"/>
    <property type="match status" value="4"/>
</dbReference>
<evidence type="ECO:0000256" key="4">
    <source>
        <dbReference type="ARBA" id="ARBA00022536"/>
    </source>
</evidence>
<dbReference type="SMART" id="SM00179">
    <property type="entry name" value="EGF_CA"/>
    <property type="match status" value="4"/>
</dbReference>
<evidence type="ECO:0000256" key="23">
    <source>
        <dbReference type="PROSITE-ProRule" id="PRU00076"/>
    </source>
</evidence>
<keyword evidence="16" id="KW-0072">Autophagy</keyword>
<evidence type="ECO:0000256" key="25">
    <source>
        <dbReference type="SAM" id="MobiDB-lite"/>
    </source>
</evidence>
<keyword evidence="14" id="KW-0694">RNA-binding</keyword>
<feature type="disulfide bond" evidence="23">
    <location>
        <begin position="1653"/>
        <end position="1662"/>
    </location>
</feature>
<dbReference type="GO" id="GO:0007154">
    <property type="term" value="P:cell communication"/>
    <property type="evidence" value="ECO:0007669"/>
    <property type="project" value="UniProtKB-ARBA"/>
</dbReference>
<dbReference type="Proteomes" id="UP000030758">
    <property type="component" value="Unassembled WGS sequence"/>
</dbReference>
<feature type="disulfide bond" evidence="23">
    <location>
        <begin position="1729"/>
        <end position="1738"/>
    </location>
</feature>
<dbReference type="Gene3D" id="3.40.50.1240">
    <property type="entry name" value="Phosphoglycerate mutase-like"/>
    <property type="match status" value="1"/>
</dbReference>
<protein>
    <recommendedName>
        <fullName evidence="2">RNA helicase</fullName>
        <ecNumber evidence="2">3.6.4.13</ecNumber>
    </recommendedName>
</protein>
<dbReference type="CDD" id="cd17961">
    <property type="entry name" value="DEADc_DDX56"/>
    <property type="match status" value="2"/>
</dbReference>
<evidence type="ECO:0000256" key="12">
    <source>
        <dbReference type="ARBA" id="ARBA00022837"/>
    </source>
</evidence>
<evidence type="ECO:0000256" key="18">
    <source>
        <dbReference type="ARBA" id="ARBA00023157"/>
    </source>
</evidence>
<dbReference type="InterPro" id="IPR050079">
    <property type="entry name" value="DEAD_box_RNA_helicase"/>
</dbReference>
<dbReference type="Pfam" id="PF21032">
    <property type="entry name" value="PROPPIN"/>
    <property type="match status" value="1"/>
</dbReference>
<dbReference type="GO" id="GO:0006914">
    <property type="term" value="P:autophagy"/>
    <property type="evidence" value="ECO:0007669"/>
    <property type="project" value="UniProtKB-KW"/>
</dbReference>
<dbReference type="InterPro" id="IPR048720">
    <property type="entry name" value="PROPPIN"/>
</dbReference>
<keyword evidence="17 26" id="KW-0472">Membrane</keyword>
<evidence type="ECO:0000313" key="31">
    <source>
        <dbReference type="EMBL" id="KFD71150.1"/>
    </source>
</evidence>
<dbReference type="SUPFAM" id="SSF50978">
    <property type="entry name" value="WD40 repeat-like"/>
    <property type="match status" value="1"/>
</dbReference>
<comment type="catalytic activity">
    <reaction evidence="22">
        <text>ATP + H2O = ADP + phosphate + H(+)</text>
        <dbReference type="Rhea" id="RHEA:13065"/>
        <dbReference type="ChEBI" id="CHEBI:15377"/>
        <dbReference type="ChEBI" id="CHEBI:15378"/>
        <dbReference type="ChEBI" id="CHEBI:30616"/>
        <dbReference type="ChEBI" id="CHEBI:43474"/>
        <dbReference type="ChEBI" id="CHEBI:456216"/>
        <dbReference type="EC" id="3.6.4.13"/>
    </reaction>
</comment>
<dbReference type="GO" id="GO:0005886">
    <property type="term" value="C:plasma membrane"/>
    <property type="evidence" value="ECO:0007669"/>
    <property type="project" value="UniProtKB-SubCell"/>
</dbReference>
<dbReference type="PANTHER" id="PTHR47959:SF21">
    <property type="entry name" value="DEAD-BOX HELICASE 56"/>
    <property type="match status" value="1"/>
</dbReference>
<comment type="similarity">
    <text evidence="20">Belongs to the WD repeat PROPPIN family.</text>
</comment>
<feature type="transmembrane region" description="Helical" evidence="26">
    <location>
        <begin position="1750"/>
        <end position="1770"/>
    </location>
</feature>
<dbReference type="CDD" id="cd00054">
    <property type="entry name" value="EGF_CA"/>
    <property type="match status" value="3"/>
</dbReference>
<feature type="disulfide bond" evidence="23">
    <location>
        <begin position="1615"/>
        <end position="1624"/>
    </location>
</feature>
<evidence type="ECO:0000259" key="27">
    <source>
        <dbReference type="PROSITE" id="PS50026"/>
    </source>
</evidence>
<keyword evidence="18 23" id="KW-1015">Disulfide bond</keyword>
<name>A0A085NNV4_9BILA</name>
<feature type="domain" description="Helicase ATP-binding" evidence="28">
    <location>
        <begin position="310"/>
        <end position="488"/>
    </location>
</feature>
<dbReference type="PROSITE" id="PS50026">
    <property type="entry name" value="EGF_3"/>
    <property type="match status" value="4"/>
</dbReference>
<comment type="similarity">
    <text evidence="21">Belongs to the DEAD box helicase family. DDX56/DBP9 subfamily.</text>
</comment>
<dbReference type="InterPro" id="IPR001650">
    <property type="entry name" value="Helicase_C-like"/>
</dbReference>
<evidence type="ECO:0000256" key="14">
    <source>
        <dbReference type="ARBA" id="ARBA00022884"/>
    </source>
</evidence>
<evidence type="ECO:0000256" key="13">
    <source>
        <dbReference type="ARBA" id="ARBA00022840"/>
    </source>
</evidence>
<comment type="caution">
    <text evidence="23">Lacks conserved residue(s) required for the propagation of feature annotation.</text>
</comment>
<dbReference type="InterPro" id="IPR001680">
    <property type="entry name" value="WD40_rpt"/>
</dbReference>
<gene>
    <name evidence="31" type="ORF">M514_16497</name>
</gene>
<evidence type="ECO:0000256" key="6">
    <source>
        <dbReference type="ARBA" id="ARBA00022692"/>
    </source>
</evidence>
<keyword evidence="7" id="KW-0732">Signal</keyword>
<evidence type="ECO:0000256" key="24">
    <source>
        <dbReference type="PROSITE-ProRule" id="PRU00552"/>
    </source>
</evidence>
<evidence type="ECO:0000256" key="17">
    <source>
        <dbReference type="ARBA" id="ARBA00023136"/>
    </source>
</evidence>
<dbReference type="InterPro" id="IPR000152">
    <property type="entry name" value="EGF-type_Asp/Asn_hydroxyl_site"/>
</dbReference>
<dbReference type="GO" id="GO:0023052">
    <property type="term" value="P:signaling"/>
    <property type="evidence" value="ECO:0007669"/>
    <property type="project" value="UniProtKB-ARBA"/>
</dbReference>
<feature type="short sequence motif" description="Q motif" evidence="24">
    <location>
        <begin position="279"/>
        <end position="307"/>
    </location>
</feature>
<dbReference type="InterPro" id="IPR013032">
    <property type="entry name" value="EGF-like_CS"/>
</dbReference>
<dbReference type="PROSITE" id="PS51194">
    <property type="entry name" value="HELICASE_CTER"/>
    <property type="match status" value="1"/>
</dbReference>
<dbReference type="InterPro" id="IPR027417">
    <property type="entry name" value="P-loop_NTPase"/>
</dbReference>
<dbReference type="InterPro" id="IPR014001">
    <property type="entry name" value="Helicase_ATP-bd"/>
</dbReference>
<evidence type="ECO:0000259" key="29">
    <source>
        <dbReference type="PROSITE" id="PS51194"/>
    </source>
</evidence>
<reference evidence="31" key="1">
    <citation type="journal article" date="2014" name="Nat. Genet.">
        <title>Genome and transcriptome of the porcine whipworm Trichuris suis.</title>
        <authorList>
            <person name="Jex A.R."/>
            <person name="Nejsum P."/>
            <person name="Schwarz E.M."/>
            <person name="Hu L."/>
            <person name="Young N.D."/>
            <person name="Hall R.S."/>
            <person name="Korhonen P.K."/>
            <person name="Liao S."/>
            <person name="Thamsborg S."/>
            <person name="Xia J."/>
            <person name="Xu P."/>
            <person name="Wang S."/>
            <person name="Scheerlinck J.P."/>
            <person name="Hofmann A."/>
            <person name="Sternberg P.W."/>
            <person name="Wang J."/>
            <person name="Gasser R.B."/>
        </authorList>
    </citation>
    <scope>NUCLEOTIDE SEQUENCE [LARGE SCALE GENOMIC DNA]</scope>
    <source>
        <strain evidence="31">DCEP-RM93F</strain>
    </source>
</reference>
<dbReference type="GO" id="GO:0005509">
    <property type="term" value="F:calcium ion binding"/>
    <property type="evidence" value="ECO:0007669"/>
    <property type="project" value="InterPro"/>
</dbReference>
<keyword evidence="15 26" id="KW-1133">Transmembrane helix</keyword>
<dbReference type="InterPro" id="IPR014014">
    <property type="entry name" value="RNA_helicase_DEAD_Q_motif"/>
</dbReference>
<feature type="domain" description="EGF-like" evidence="27">
    <location>
        <begin position="1703"/>
        <end position="1739"/>
    </location>
</feature>
<dbReference type="GO" id="GO:0003723">
    <property type="term" value="F:RNA binding"/>
    <property type="evidence" value="ECO:0007669"/>
    <property type="project" value="UniProtKB-KW"/>
</dbReference>
<keyword evidence="13" id="KW-0067">ATP-binding</keyword>
<evidence type="ECO:0000256" key="19">
    <source>
        <dbReference type="ARBA" id="ARBA00023180"/>
    </source>
</evidence>
<evidence type="ECO:0000256" key="11">
    <source>
        <dbReference type="ARBA" id="ARBA00022806"/>
    </source>
</evidence>
<dbReference type="SMART" id="SM00320">
    <property type="entry name" value="WD40"/>
    <property type="match status" value="2"/>
</dbReference>
<dbReference type="Pfam" id="PF00270">
    <property type="entry name" value="DEAD"/>
    <property type="match status" value="2"/>
</dbReference>
<dbReference type="PROSITE" id="PS51192">
    <property type="entry name" value="HELICASE_ATP_BIND_1"/>
    <property type="match status" value="2"/>
</dbReference>
<dbReference type="GO" id="GO:0005829">
    <property type="term" value="C:cytosol"/>
    <property type="evidence" value="ECO:0007669"/>
    <property type="project" value="TreeGrafter"/>
</dbReference>
<dbReference type="Pfam" id="PF12661">
    <property type="entry name" value="hEGF"/>
    <property type="match status" value="3"/>
</dbReference>
<feature type="domain" description="DEAD-box RNA helicase Q" evidence="30">
    <location>
        <begin position="61"/>
        <end position="89"/>
    </location>
</feature>
<dbReference type="Pfam" id="PF00271">
    <property type="entry name" value="Helicase_C"/>
    <property type="match status" value="1"/>
</dbReference>
<dbReference type="SUPFAM" id="SSF52540">
    <property type="entry name" value="P-loop containing nucleoside triphosphate hydrolases"/>
    <property type="match status" value="3"/>
</dbReference>
<feature type="domain" description="Helicase C-terminal" evidence="29">
    <location>
        <begin position="500"/>
        <end position="691"/>
    </location>
</feature>
<dbReference type="InterPro" id="IPR001881">
    <property type="entry name" value="EGF-like_Ca-bd_dom"/>
</dbReference>
<evidence type="ECO:0000256" key="5">
    <source>
        <dbReference type="ARBA" id="ARBA00022574"/>
    </source>
</evidence>
<dbReference type="PROSITE" id="PS00022">
    <property type="entry name" value="EGF_1"/>
    <property type="match status" value="5"/>
</dbReference>
<dbReference type="CDD" id="cd00053">
    <property type="entry name" value="EGF"/>
    <property type="match status" value="1"/>
</dbReference>
<evidence type="ECO:0000256" key="9">
    <source>
        <dbReference type="ARBA" id="ARBA00022741"/>
    </source>
</evidence>
<feature type="region of interest" description="Disordered" evidence="25">
    <location>
        <begin position="1832"/>
        <end position="1868"/>
    </location>
</feature>
<evidence type="ECO:0000256" key="16">
    <source>
        <dbReference type="ARBA" id="ARBA00023006"/>
    </source>
</evidence>
<organism evidence="31">
    <name type="scientific">Trichuris suis</name>
    <name type="common">pig whipworm</name>
    <dbReference type="NCBI Taxonomy" id="68888"/>
    <lineage>
        <taxon>Eukaryota</taxon>
        <taxon>Metazoa</taxon>
        <taxon>Ecdysozoa</taxon>
        <taxon>Nematoda</taxon>
        <taxon>Enoplea</taxon>
        <taxon>Dorylaimia</taxon>
        <taxon>Trichinellida</taxon>
        <taxon>Trichuridae</taxon>
        <taxon>Trichuris</taxon>
    </lineage>
</organism>
<dbReference type="EC" id="3.6.4.13" evidence="2"/>
<dbReference type="PROSITE" id="PS00010">
    <property type="entry name" value="ASX_HYDROXYL"/>
    <property type="match status" value="1"/>
</dbReference>
<feature type="domain" description="DEAD-box RNA helicase Q" evidence="30">
    <location>
        <begin position="279"/>
        <end position="307"/>
    </location>
</feature>
<evidence type="ECO:0000256" key="15">
    <source>
        <dbReference type="ARBA" id="ARBA00022989"/>
    </source>
</evidence>
<dbReference type="PROSITE" id="PS51195">
    <property type="entry name" value="Q_MOTIF"/>
    <property type="match status" value="2"/>
</dbReference>
<dbReference type="InterPro" id="IPR011545">
    <property type="entry name" value="DEAD/DEAH_box_helicase_dom"/>
</dbReference>
<evidence type="ECO:0000256" key="8">
    <source>
        <dbReference type="ARBA" id="ARBA00022737"/>
    </source>
</evidence>
<dbReference type="CDD" id="cd18787">
    <property type="entry name" value="SF2_C_DEAD"/>
    <property type="match status" value="1"/>
</dbReference>
<keyword evidence="4 23" id="KW-0245">EGF-like domain</keyword>
<evidence type="ECO:0000256" key="3">
    <source>
        <dbReference type="ARBA" id="ARBA00022475"/>
    </source>
</evidence>
<dbReference type="FunFam" id="2.10.25.10:FF:000173">
    <property type="entry name" value="Neurogenic locus notch protein 2"/>
    <property type="match status" value="1"/>
</dbReference>
<feature type="domain" description="EGF-like" evidence="27">
    <location>
        <begin position="1627"/>
        <end position="1663"/>
    </location>
</feature>
<dbReference type="InterPro" id="IPR015943">
    <property type="entry name" value="WD40/YVTN_repeat-like_dom_sf"/>
</dbReference>
<dbReference type="GO" id="GO:0016791">
    <property type="term" value="F:phosphatase activity"/>
    <property type="evidence" value="ECO:0007669"/>
    <property type="project" value="UniProtKB-ARBA"/>
</dbReference>
<feature type="domain" description="EGF-like" evidence="27">
    <location>
        <begin position="1665"/>
        <end position="1701"/>
    </location>
</feature>
<keyword evidence="9" id="KW-0547">Nucleotide-binding</keyword>
<evidence type="ECO:0000259" key="30">
    <source>
        <dbReference type="PROSITE" id="PS51195"/>
    </source>
</evidence>
<dbReference type="Gene3D" id="2.130.10.10">
    <property type="entry name" value="YVTN repeat-like/Quinoprotein amine dehydrogenase"/>
    <property type="match status" value="1"/>
</dbReference>